<evidence type="ECO:0000313" key="2">
    <source>
        <dbReference type="EMBL" id="WTU45278.1"/>
    </source>
</evidence>
<sequence>MEESQVIDRTGEPVTQDEAEQAEHALREWARSRGVPGTLRVPLEQFDAILPLFVLGWASAVRTGHTAPAVAGVPVDQESVRRAFRRLRSGRVGVRQSEGPTLWQQVDYHGSVRRCHGTYWVCAIHTYADPYGGVPELRYDLCEEVDVLGGVPVPVVGSVRRSSLTPLPVHRIPV</sequence>
<dbReference type="EMBL" id="CP108253">
    <property type="protein sequence ID" value="WTU45278.1"/>
    <property type="molecule type" value="Genomic_DNA"/>
</dbReference>
<dbReference type="EMBL" id="CP108253">
    <property type="protein sequence ID" value="WTU38081.1"/>
    <property type="molecule type" value="Genomic_DNA"/>
</dbReference>
<dbReference type="AlphaFoldDB" id="A0AAU2HDI3"/>
<protein>
    <submittedName>
        <fullName evidence="2">Uncharacterized protein</fullName>
    </submittedName>
</protein>
<reference evidence="2" key="1">
    <citation type="submission" date="2022-10" db="EMBL/GenBank/DDBJ databases">
        <title>The complete genomes of actinobacterial strains from the NBC collection.</title>
        <authorList>
            <person name="Joergensen T.S."/>
            <person name="Alvarez Arevalo M."/>
            <person name="Sterndorff E.B."/>
            <person name="Faurdal D."/>
            <person name="Vuksanovic O."/>
            <person name="Mourched A.-S."/>
            <person name="Charusanti P."/>
            <person name="Shaw S."/>
            <person name="Blin K."/>
            <person name="Weber T."/>
        </authorList>
    </citation>
    <scope>NUCLEOTIDE SEQUENCE</scope>
    <source>
        <strain evidence="2">NBC_00060</strain>
    </source>
</reference>
<accession>A0AAU2HDI3</accession>
<name>A0AAU2HDI3_9ACTN</name>
<organism evidence="2">
    <name type="scientific">Streptomyces sp. NBC_00060</name>
    <dbReference type="NCBI Taxonomy" id="2975636"/>
    <lineage>
        <taxon>Bacteria</taxon>
        <taxon>Bacillati</taxon>
        <taxon>Actinomycetota</taxon>
        <taxon>Actinomycetes</taxon>
        <taxon>Kitasatosporales</taxon>
        <taxon>Streptomycetaceae</taxon>
        <taxon>Streptomyces</taxon>
    </lineage>
</organism>
<gene>
    <name evidence="1" type="ORF">OHV25_00015</name>
    <name evidence="2" type="ORF">OHV25_39825</name>
</gene>
<proteinExistence type="predicted"/>
<evidence type="ECO:0000313" key="1">
    <source>
        <dbReference type="EMBL" id="WTU38081.1"/>
    </source>
</evidence>